<dbReference type="PANTHER" id="PTHR48090:SF8">
    <property type="entry name" value="GLYCOSYLTRANSFERASE CSBB-RELATED"/>
    <property type="match status" value="1"/>
</dbReference>
<evidence type="ECO:0000259" key="2">
    <source>
        <dbReference type="Pfam" id="PF00535"/>
    </source>
</evidence>
<dbReference type="EMBL" id="AP026801">
    <property type="protein sequence ID" value="BDR56731.1"/>
    <property type="molecule type" value="Genomic_DNA"/>
</dbReference>
<reference evidence="3 4" key="1">
    <citation type="journal article" date="2023" name="Microbiol. Spectr.">
        <title>Symbiosis of Carpenter Bees with Uncharacterized Lactic Acid Bacteria Showing NAD Auxotrophy.</title>
        <authorList>
            <person name="Kawasaki S."/>
            <person name="Ozawa K."/>
            <person name="Mori T."/>
            <person name="Yamamoto A."/>
            <person name="Ito M."/>
            <person name="Ohkuma M."/>
            <person name="Sakamoto M."/>
            <person name="Matsutani M."/>
        </authorList>
    </citation>
    <scope>NUCLEOTIDE SEQUENCE [LARGE SCALE GENOMIC DNA]</scope>
    <source>
        <strain evidence="3 4">KimC2</strain>
    </source>
</reference>
<evidence type="ECO:0000256" key="1">
    <source>
        <dbReference type="SAM" id="Phobius"/>
    </source>
</evidence>
<feature type="transmembrane region" description="Helical" evidence="1">
    <location>
        <begin position="271"/>
        <end position="296"/>
    </location>
</feature>
<dbReference type="InterPro" id="IPR029044">
    <property type="entry name" value="Nucleotide-diphossugar_trans"/>
</dbReference>
<dbReference type="Pfam" id="PF00535">
    <property type="entry name" value="Glycos_transf_2"/>
    <property type="match status" value="1"/>
</dbReference>
<sequence length="315" mass="36245">MRKRLISIIVPCFNEESALPEYFKAMQKMFLNLEEKRENFTHEYIFIDDGSKDSTLNEMESLAVQEPDQVHFISFSRNFGKEAAFLAGLRAAKGDYIAVMDVDLQDPPEMIPEMLKGIVDEGYDMVGSKRVDRSGEPLVRSFFAKFFYKFVNRISDTKIVEGVRDYRLMTRQVVDAILSMPETNRFSKGIFSWVGFKTKYLPYKNVVREEGKSRFTFWKLLNYSLDGIIDFSELPLTLASFVGIISCFLAIIAMIFVIVRRLIFGDPVSGWASLVTIILFIGGIQLFCIGIVGKYIGRIYLETKHRPIYVIKKKK</sequence>
<dbReference type="CDD" id="cd04187">
    <property type="entry name" value="DPM1_like_bac"/>
    <property type="match status" value="1"/>
</dbReference>
<name>A0AAU9DEU7_9LACO</name>
<protein>
    <submittedName>
        <fullName evidence="3">Sugar transferase</fullName>
    </submittedName>
</protein>
<dbReference type="Gene3D" id="3.90.550.10">
    <property type="entry name" value="Spore Coat Polysaccharide Biosynthesis Protein SpsA, Chain A"/>
    <property type="match status" value="1"/>
</dbReference>
<dbReference type="AlphaFoldDB" id="A0AAU9DEU7"/>
<feature type="domain" description="Glycosyltransferase 2-like" evidence="2">
    <location>
        <begin position="7"/>
        <end position="177"/>
    </location>
</feature>
<feature type="transmembrane region" description="Helical" evidence="1">
    <location>
        <begin position="238"/>
        <end position="259"/>
    </location>
</feature>
<dbReference type="Proteomes" id="UP001321804">
    <property type="component" value="Chromosome"/>
</dbReference>
<dbReference type="PANTHER" id="PTHR48090">
    <property type="entry name" value="UNDECAPRENYL-PHOSPHATE 4-DEOXY-4-FORMAMIDO-L-ARABINOSE TRANSFERASE-RELATED"/>
    <property type="match status" value="1"/>
</dbReference>
<proteinExistence type="predicted"/>
<evidence type="ECO:0000313" key="3">
    <source>
        <dbReference type="EMBL" id="BDR56731.1"/>
    </source>
</evidence>
<dbReference type="RefSeq" id="WP_317695130.1">
    <property type="nucleotide sequence ID" value="NZ_AP026801.1"/>
</dbReference>
<dbReference type="InterPro" id="IPR050256">
    <property type="entry name" value="Glycosyltransferase_2"/>
</dbReference>
<gene>
    <name evidence="3" type="ORF">KIMC2_12930</name>
</gene>
<dbReference type="GO" id="GO:0005886">
    <property type="term" value="C:plasma membrane"/>
    <property type="evidence" value="ECO:0007669"/>
    <property type="project" value="TreeGrafter"/>
</dbReference>
<keyword evidence="3" id="KW-0808">Transferase</keyword>
<keyword evidence="4" id="KW-1185">Reference proteome</keyword>
<keyword evidence="1" id="KW-0472">Membrane</keyword>
<organism evidence="3 4">
    <name type="scientific">Xylocopilactobacillus apis</name>
    <dbReference type="NCBI Taxonomy" id="2932183"/>
    <lineage>
        <taxon>Bacteria</taxon>
        <taxon>Bacillati</taxon>
        <taxon>Bacillota</taxon>
        <taxon>Bacilli</taxon>
        <taxon>Lactobacillales</taxon>
        <taxon>Lactobacillaceae</taxon>
        <taxon>Xylocopilactobacillus</taxon>
    </lineage>
</organism>
<evidence type="ECO:0000313" key="4">
    <source>
        <dbReference type="Proteomes" id="UP001321804"/>
    </source>
</evidence>
<accession>A0AAU9DEU7</accession>
<keyword evidence="1" id="KW-1133">Transmembrane helix</keyword>
<dbReference type="SUPFAM" id="SSF53448">
    <property type="entry name" value="Nucleotide-diphospho-sugar transferases"/>
    <property type="match status" value="1"/>
</dbReference>
<dbReference type="InterPro" id="IPR001173">
    <property type="entry name" value="Glyco_trans_2-like"/>
</dbReference>
<keyword evidence="1" id="KW-0812">Transmembrane</keyword>
<dbReference type="KEGG" id="xak:KIMC2_12930"/>
<dbReference type="GO" id="GO:0016740">
    <property type="term" value="F:transferase activity"/>
    <property type="evidence" value="ECO:0007669"/>
    <property type="project" value="UniProtKB-KW"/>
</dbReference>